<feature type="binding site" evidence="7">
    <location>
        <position position="443"/>
    </location>
    <ligand>
        <name>L-glutamate</name>
        <dbReference type="ChEBI" id="CHEBI:29985"/>
    </ligand>
</feature>
<feature type="chain" id="PRO_5014692751" description="Glutathione hydrolase proenzyme" evidence="9">
    <location>
        <begin position="31"/>
        <end position="592"/>
    </location>
</feature>
<feature type="binding site" evidence="7">
    <location>
        <position position="494"/>
    </location>
    <ligand>
        <name>L-glutamate</name>
        <dbReference type="ChEBI" id="CHEBI:29985"/>
    </ligand>
</feature>
<evidence type="ECO:0000256" key="6">
    <source>
        <dbReference type="PIRSR" id="PIRSR600101-1"/>
    </source>
</evidence>
<dbReference type="PRINTS" id="PR01210">
    <property type="entry name" value="GGTRANSPTASE"/>
</dbReference>
<keyword evidence="4 8" id="KW-0012">Acyltransferase</keyword>
<feature type="binding site" evidence="7">
    <location>
        <begin position="472"/>
        <end position="473"/>
    </location>
    <ligand>
        <name>L-glutamate</name>
        <dbReference type="ChEBI" id="CHEBI:29985"/>
    </ligand>
</feature>
<dbReference type="InterPro" id="IPR043137">
    <property type="entry name" value="GGT_ssub_C"/>
</dbReference>
<comment type="catalytic activity">
    <reaction evidence="2 8">
        <text>glutathione + H2O = L-cysteinylglycine + L-glutamate</text>
        <dbReference type="Rhea" id="RHEA:28807"/>
        <dbReference type="ChEBI" id="CHEBI:15377"/>
        <dbReference type="ChEBI" id="CHEBI:29985"/>
        <dbReference type="ChEBI" id="CHEBI:57925"/>
        <dbReference type="ChEBI" id="CHEBI:61694"/>
        <dbReference type="EC" id="3.4.19.13"/>
    </reaction>
</comment>
<comment type="pathway">
    <text evidence="8">Sulfur metabolism; glutathione metabolism.</text>
</comment>
<dbReference type="InterPro" id="IPR029055">
    <property type="entry name" value="Ntn_hydrolases_N"/>
</dbReference>
<reference evidence="11" key="1">
    <citation type="submission" date="2018-02" db="EMBL/GenBank/DDBJ databases">
        <authorList>
            <person name="Hausmann B."/>
        </authorList>
    </citation>
    <scope>NUCLEOTIDE SEQUENCE [LARGE SCALE GENOMIC DNA]</scope>
    <source>
        <strain evidence="11">Peat soil MAG SbA5</strain>
    </source>
</reference>
<dbReference type="SUPFAM" id="SSF56235">
    <property type="entry name" value="N-terminal nucleophile aminohydrolases (Ntn hydrolases)"/>
    <property type="match status" value="1"/>
</dbReference>
<dbReference type="EC" id="2.3.2.2" evidence="8"/>
<evidence type="ECO:0000313" key="11">
    <source>
        <dbReference type="Proteomes" id="UP000239735"/>
    </source>
</evidence>
<dbReference type="Proteomes" id="UP000239735">
    <property type="component" value="Unassembled WGS sequence"/>
</dbReference>
<dbReference type="InterPro" id="IPR043138">
    <property type="entry name" value="GGT_lsub"/>
</dbReference>
<evidence type="ECO:0000256" key="1">
    <source>
        <dbReference type="ARBA" id="ARBA00001049"/>
    </source>
</evidence>
<dbReference type="EMBL" id="OKRB01000002">
    <property type="protein sequence ID" value="SPE17405.1"/>
    <property type="molecule type" value="Genomic_DNA"/>
</dbReference>
<evidence type="ECO:0000256" key="4">
    <source>
        <dbReference type="ARBA" id="ARBA00023315"/>
    </source>
</evidence>
<comment type="similarity">
    <text evidence="3 8">Belongs to the gamma-glutamyltransferase family.</text>
</comment>
<feature type="binding site" evidence="7">
    <location>
        <begin position="419"/>
        <end position="421"/>
    </location>
    <ligand>
        <name>L-glutamate</name>
        <dbReference type="ChEBI" id="CHEBI:29985"/>
    </ligand>
</feature>
<evidence type="ECO:0000256" key="8">
    <source>
        <dbReference type="RuleBase" id="RU368036"/>
    </source>
</evidence>
<evidence type="ECO:0000313" key="10">
    <source>
        <dbReference type="EMBL" id="SPE17405.1"/>
    </source>
</evidence>
<keyword evidence="8" id="KW-0865">Zymogen</keyword>
<evidence type="ECO:0000256" key="9">
    <source>
        <dbReference type="SAM" id="SignalP"/>
    </source>
</evidence>
<feature type="binding site" evidence="7">
    <location>
        <position position="117"/>
    </location>
    <ligand>
        <name>L-glutamate</name>
        <dbReference type="ChEBI" id="CHEBI:29985"/>
    </ligand>
</feature>
<dbReference type="InterPro" id="IPR051792">
    <property type="entry name" value="GGT_bact"/>
</dbReference>
<name>A0A2N9L364_9BACT</name>
<protein>
    <recommendedName>
        <fullName evidence="8">Glutathione hydrolase proenzyme</fullName>
        <ecNumber evidence="8">2.3.2.2</ecNumber>
        <ecNumber evidence="8">3.4.19.13</ecNumber>
    </recommendedName>
    <component>
        <recommendedName>
            <fullName evidence="8">Glutathione hydrolase large chain</fullName>
        </recommendedName>
    </component>
    <component>
        <recommendedName>
            <fullName evidence="8">Glutathione hydrolase small chain</fullName>
        </recommendedName>
    </component>
</protein>
<sequence>MMRSHPTIPTRTHLCAAALFAIAAFAPALAAQQPASTTPANTEGQPVRARHGMVVSVHHLAADAGVQILQQGGNAVDAAVATGFALAVVHPVAGNLGGGGFMLIRDHTGKTTFLDYREKAPLAATANMYLDAHGNVIPDASVIGYRSIATPGSVAGLAYAEHKFGRLGLKRVMAPAIALARDGFALTADEARELDDPQLTNFPASRHIFQRDGHLYQPGEIFRQPVLAATLERIAANPADFYRGQMARQFVADLRSGGALITLADLAQYSVVERAPVVGTFHNYTIISAPPPSSGGVVLIEALNILEGYNLASLTDRTAAWIHLVTEAWRRAYMDRADYLGDPDYNRIPVAALTARPYAAAWRQGILPDRATPSAALQRPAGFVPPAPTTAGHAHAESPDTTHYSVVDSAGNAVAVTTTLNNGFGSHVTSASLGFLLNDEMDDFAAKPGVPNMFGLVQGPANAIAPGKRPLSSMTPTIILQDGHLRYVLGSPGGGRIITTVGNIFLSAAEGGLNIQQAVDAPRFHHQYLPDTLYLEPGFSADTIDRLRAMGYSVAVSRGHWSDGECIAVDPKTGELLGGQDHRSHFGKAAGY</sequence>
<comment type="catalytic activity">
    <reaction evidence="1 8">
        <text>an S-substituted glutathione + H2O = an S-substituted L-cysteinylglycine + L-glutamate</text>
        <dbReference type="Rhea" id="RHEA:59468"/>
        <dbReference type="ChEBI" id="CHEBI:15377"/>
        <dbReference type="ChEBI" id="CHEBI:29985"/>
        <dbReference type="ChEBI" id="CHEBI:90779"/>
        <dbReference type="ChEBI" id="CHEBI:143103"/>
        <dbReference type="EC" id="3.4.19.13"/>
    </reaction>
</comment>
<keyword evidence="8 10" id="KW-0378">Hydrolase</keyword>
<dbReference type="InterPro" id="IPR055262">
    <property type="entry name" value="GGT_CS"/>
</dbReference>
<dbReference type="NCBIfam" id="TIGR00066">
    <property type="entry name" value="g_glut_trans"/>
    <property type="match status" value="1"/>
</dbReference>
<evidence type="ECO:0000256" key="3">
    <source>
        <dbReference type="ARBA" id="ARBA00009381"/>
    </source>
</evidence>
<comment type="subunit">
    <text evidence="8">This enzyme consists of two polypeptide chains, which are synthesized in precursor form from a single polypeptide.</text>
</comment>
<dbReference type="GO" id="GO:0103068">
    <property type="term" value="F:leukotriene C4 gamma-glutamyl transferase activity"/>
    <property type="evidence" value="ECO:0007669"/>
    <property type="project" value="UniProtKB-EC"/>
</dbReference>
<gene>
    <name evidence="10" type="primary">ggt</name>
    <name evidence="10" type="ORF">SBA5_100002</name>
</gene>
<evidence type="ECO:0000256" key="5">
    <source>
        <dbReference type="ARBA" id="ARBA00047417"/>
    </source>
</evidence>
<keyword evidence="9" id="KW-0732">Signal</keyword>
<dbReference type="Gene3D" id="1.10.246.130">
    <property type="match status" value="1"/>
</dbReference>
<keyword evidence="8" id="KW-0317">Glutathione biosynthesis</keyword>
<comment type="PTM">
    <text evidence="8">Cleaved by autocatalysis into a large and a small subunit.</text>
</comment>
<dbReference type="InterPro" id="IPR000101">
    <property type="entry name" value="GGT_peptidase"/>
</dbReference>
<dbReference type="EC" id="3.4.19.13" evidence="8"/>
<dbReference type="PANTHER" id="PTHR43199:SF6">
    <property type="entry name" value="GLUTATHIONE HYDROLASE PROENZYME"/>
    <property type="match status" value="1"/>
</dbReference>
<dbReference type="Gene3D" id="3.60.20.40">
    <property type="match status" value="1"/>
</dbReference>
<dbReference type="GO" id="GO:0006750">
    <property type="term" value="P:glutathione biosynthetic process"/>
    <property type="evidence" value="ECO:0007669"/>
    <property type="project" value="UniProtKB-KW"/>
</dbReference>
<feature type="signal peptide" evidence="9">
    <location>
        <begin position="1"/>
        <end position="30"/>
    </location>
</feature>
<keyword evidence="8 10" id="KW-0808">Transferase</keyword>
<evidence type="ECO:0000256" key="2">
    <source>
        <dbReference type="ARBA" id="ARBA00001089"/>
    </source>
</evidence>
<dbReference type="GO" id="GO:0006751">
    <property type="term" value="P:glutathione catabolic process"/>
    <property type="evidence" value="ECO:0007669"/>
    <property type="project" value="UniProtKB-UniRule"/>
</dbReference>
<proteinExistence type="inferred from homology"/>
<comment type="catalytic activity">
    <reaction evidence="5 8">
        <text>an N-terminal (5-L-glutamyl)-[peptide] + an alpha-amino acid = 5-L-glutamyl amino acid + an N-terminal L-alpha-aminoacyl-[peptide]</text>
        <dbReference type="Rhea" id="RHEA:23904"/>
        <dbReference type="Rhea" id="RHEA-COMP:9780"/>
        <dbReference type="Rhea" id="RHEA-COMP:9795"/>
        <dbReference type="ChEBI" id="CHEBI:77644"/>
        <dbReference type="ChEBI" id="CHEBI:78597"/>
        <dbReference type="ChEBI" id="CHEBI:78599"/>
        <dbReference type="ChEBI" id="CHEBI:78608"/>
        <dbReference type="EC" id="2.3.2.2"/>
    </reaction>
</comment>
<accession>A0A2N9L364</accession>
<dbReference type="PROSITE" id="PS00462">
    <property type="entry name" value="G_GLU_TRANSPEPTIDASE"/>
    <property type="match status" value="1"/>
</dbReference>
<evidence type="ECO:0000256" key="7">
    <source>
        <dbReference type="PIRSR" id="PIRSR600101-2"/>
    </source>
</evidence>
<organism evidence="10 11">
    <name type="scientific">Candidatus Sulfuritelmatomonas gaucii</name>
    <dbReference type="NCBI Taxonomy" id="2043161"/>
    <lineage>
        <taxon>Bacteria</taxon>
        <taxon>Pseudomonadati</taxon>
        <taxon>Acidobacteriota</taxon>
        <taxon>Terriglobia</taxon>
        <taxon>Terriglobales</taxon>
        <taxon>Acidobacteriaceae</taxon>
        <taxon>Candidatus Sulfuritelmatomonas</taxon>
    </lineage>
</organism>
<dbReference type="Pfam" id="PF01019">
    <property type="entry name" value="G_glu_transpept"/>
    <property type="match status" value="1"/>
</dbReference>
<dbReference type="AlphaFoldDB" id="A0A2N9L364"/>
<dbReference type="PANTHER" id="PTHR43199">
    <property type="entry name" value="GLUTATHIONE HYDROLASE"/>
    <property type="match status" value="1"/>
</dbReference>
<feature type="active site" description="Nucleophile" evidence="6">
    <location>
        <position position="401"/>
    </location>
</feature>
<dbReference type="UniPathway" id="UPA00204"/>
<dbReference type="GO" id="GO:0036374">
    <property type="term" value="F:glutathione hydrolase activity"/>
    <property type="evidence" value="ECO:0007669"/>
    <property type="project" value="UniProtKB-UniRule"/>
</dbReference>